<reference evidence="1 2" key="1">
    <citation type="submission" date="2018-08" db="EMBL/GenBank/DDBJ databases">
        <title>Genome and evolution of the arbuscular mycorrhizal fungus Diversispora epigaea (formerly Glomus versiforme) and its bacterial endosymbionts.</title>
        <authorList>
            <person name="Sun X."/>
            <person name="Fei Z."/>
            <person name="Harrison M."/>
        </authorList>
    </citation>
    <scope>NUCLEOTIDE SEQUENCE [LARGE SCALE GENOMIC DNA]</scope>
    <source>
        <strain evidence="1 2">IT104</strain>
    </source>
</reference>
<protein>
    <submittedName>
        <fullName evidence="1">Uncharacterized protein</fullName>
    </submittedName>
</protein>
<organism evidence="1 2">
    <name type="scientific">Diversispora epigaea</name>
    <dbReference type="NCBI Taxonomy" id="1348612"/>
    <lineage>
        <taxon>Eukaryota</taxon>
        <taxon>Fungi</taxon>
        <taxon>Fungi incertae sedis</taxon>
        <taxon>Mucoromycota</taxon>
        <taxon>Glomeromycotina</taxon>
        <taxon>Glomeromycetes</taxon>
        <taxon>Diversisporales</taxon>
        <taxon>Diversisporaceae</taxon>
        <taxon>Diversispora</taxon>
    </lineage>
</organism>
<evidence type="ECO:0000313" key="2">
    <source>
        <dbReference type="Proteomes" id="UP000266861"/>
    </source>
</evidence>
<comment type="caution">
    <text evidence="1">The sequence shown here is derived from an EMBL/GenBank/DDBJ whole genome shotgun (WGS) entry which is preliminary data.</text>
</comment>
<dbReference type="Proteomes" id="UP000266861">
    <property type="component" value="Unassembled WGS sequence"/>
</dbReference>
<accession>A0A397GEF0</accession>
<evidence type="ECO:0000313" key="1">
    <source>
        <dbReference type="EMBL" id="RHZ48837.1"/>
    </source>
</evidence>
<dbReference type="AlphaFoldDB" id="A0A397GEF0"/>
<dbReference type="EMBL" id="PQFF01000460">
    <property type="protein sequence ID" value="RHZ48837.1"/>
    <property type="molecule type" value="Genomic_DNA"/>
</dbReference>
<keyword evidence="2" id="KW-1185">Reference proteome</keyword>
<sequence>MLCYLLLLSNLFIHRYLNLSRFFKLYNSFYTTDYQKKKISKTIMFFQFISSVRTFPLFSLQNTYLRTINSINIQFCNNYDNQFYNNFKRVKRWSSQLRRPQPGDRGN</sequence>
<name>A0A397GEF0_9GLOM</name>
<proteinExistence type="predicted"/>
<gene>
    <name evidence="1" type="ORF">Glove_541g28</name>
</gene>